<evidence type="ECO:0000256" key="4">
    <source>
        <dbReference type="ARBA" id="ARBA00032508"/>
    </source>
</evidence>
<gene>
    <name evidence="7" type="ORF">DAKH74_054320</name>
</gene>
<name>A0AAV5S504_MAUHU</name>
<evidence type="ECO:0000313" key="8">
    <source>
        <dbReference type="Proteomes" id="UP001377567"/>
    </source>
</evidence>
<keyword evidence="6" id="KW-0472">Membrane</keyword>
<comment type="similarity">
    <text evidence="2">Belongs to the peroxin-3 family.</text>
</comment>
<protein>
    <recommendedName>
        <fullName evidence="4">Peroxin-3</fullName>
    </recommendedName>
</protein>
<dbReference type="GO" id="GO:0005778">
    <property type="term" value="C:peroxisomal membrane"/>
    <property type="evidence" value="ECO:0007669"/>
    <property type="project" value="UniProtKB-SubCell"/>
</dbReference>
<evidence type="ECO:0000256" key="3">
    <source>
        <dbReference type="ARBA" id="ARBA00023140"/>
    </source>
</evidence>
<keyword evidence="6" id="KW-0812">Transmembrane</keyword>
<dbReference type="Pfam" id="PF04882">
    <property type="entry name" value="Peroxin-3"/>
    <property type="match status" value="1"/>
</dbReference>
<feature type="compositionally biased region" description="Basic and acidic residues" evidence="5">
    <location>
        <begin position="114"/>
        <end position="125"/>
    </location>
</feature>
<evidence type="ECO:0000256" key="1">
    <source>
        <dbReference type="ARBA" id="ARBA00004549"/>
    </source>
</evidence>
<evidence type="ECO:0000256" key="6">
    <source>
        <dbReference type="SAM" id="Phobius"/>
    </source>
</evidence>
<dbReference type="InterPro" id="IPR006966">
    <property type="entry name" value="Peroxin-3"/>
</dbReference>
<comment type="subcellular location">
    <subcellularLocation>
        <location evidence="1">Peroxisome membrane</location>
        <topology evidence="1">Single-pass membrane protein</topology>
    </subcellularLocation>
</comment>
<keyword evidence="8" id="KW-1185">Reference proteome</keyword>
<keyword evidence="6" id="KW-1133">Transmembrane helix</keyword>
<dbReference type="PANTHER" id="PTHR28080">
    <property type="entry name" value="PEROXISOMAL BIOGENESIS FACTOR 3"/>
    <property type="match status" value="1"/>
</dbReference>
<feature type="region of interest" description="Disordered" evidence="5">
    <location>
        <begin position="104"/>
        <end position="125"/>
    </location>
</feature>
<evidence type="ECO:0000256" key="5">
    <source>
        <dbReference type="SAM" id="MobiDB-lite"/>
    </source>
</evidence>
<reference evidence="7 8" key="1">
    <citation type="journal article" date="2023" name="Elife">
        <title>Identification of key yeast species and microbe-microbe interactions impacting larval growth of Drosophila in the wild.</title>
        <authorList>
            <person name="Mure A."/>
            <person name="Sugiura Y."/>
            <person name="Maeda R."/>
            <person name="Honda K."/>
            <person name="Sakurai N."/>
            <person name="Takahashi Y."/>
            <person name="Watada M."/>
            <person name="Katoh T."/>
            <person name="Gotoh A."/>
            <person name="Gotoh Y."/>
            <person name="Taniguchi I."/>
            <person name="Nakamura K."/>
            <person name="Hayashi T."/>
            <person name="Katayama T."/>
            <person name="Uemura T."/>
            <person name="Hattori Y."/>
        </authorList>
    </citation>
    <scope>NUCLEOTIDE SEQUENCE [LARGE SCALE GENOMIC DNA]</scope>
    <source>
        <strain evidence="7 8">KH-74</strain>
    </source>
</reference>
<dbReference type="GO" id="GO:0045046">
    <property type="term" value="P:protein import into peroxisome membrane"/>
    <property type="evidence" value="ECO:0007669"/>
    <property type="project" value="TreeGrafter"/>
</dbReference>
<dbReference type="EMBL" id="BTGD01000025">
    <property type="protein sequence ID" value="GMM58815.1"/>
    <property type="molecule type" value="Genomic_DNA"/>
</dbReference>
<keyword evidence="3" id="KW-0576">Peroxisome</keyword>
<dbReference type="Proteomes" id="UP001377567">
    <property type="component" value="Unassembled WGS sequence"/>
</dbReference>
<organism evidence="7 8">
    <name type="scientific">Maudiozyma humilis</name>
    <name type="common">Sour dough yeast</name>
    <name type="synonym">Kazachstania humilis</name>
    <dbReference type="NCBI Taxonomy" id="51915"/>
    <lineage>
        <taxon>Eukaryota</taxon>
        <taxon>Fungi</taxon>
        <taxon>Dikarya</taxon>
        <taxon>Ascomycota</taxon>
        <taxon>Saccharomycotina</taxon>
        <taxon>Saccharomycetes</taxon>
        <taxon>Saccharomycetales</taxon>
        <taxon>Saccharomycetaceae</taxon>
        <taxon>Maudiozyma</taxon>
    </lineage>
</organism>
<evidence type="ECO:0000256" key="2">
    <source>
        <dbReference type="ARBA" id="ARBA00008933"/>
    </source>
</evidence>
<dbReference type="GO" id="GO:0030674">
    <property type="term" value="F:protein-macromolecule adaptor activity"/>
    <property type="evidence" value="ECO:0007669"/>
    <property type="project" value="TreeGrafter"/>
</dbReference>
<comment type="caution">
    <text evidence="7">The sequence shown here is derived from an EMBL/GenBank/DDBJ whole genome shotgun (WGS) entry which is preliminary data.</text>
</comment>
<proteinExistence type="inferred from homology"/>
<accession>A0AAV5S504</accession>
<feature type="transmembrane region" description="Helical" evidence="6">
    <location>
        <begin position="20"/>
        <end position="39"/>
    </location>
</feature>
<sequence>MAPPNNRRSLFQRNRGKLMLAVMGTAALFTTGSIIMYLVKQWLYRQHQRLSEERFAREQIRRRFIQTQEDSLRTVSQLTPVLAIVLNNDGLDIDTLFGELKNKKNKKGETSQTTEDRGEGTERSKTKAELWDELKVNSLVKLVTILYTVSSLFMLTRLQLNMLARREYLETAINMDKGKKSDEKSSHGILAYIGSWWSQGSPEESPTNDNNPISMKSDKTTYTNEQAFLSLSWWLLNEGYKKYSEMARKYVLQEFASINPTDKLSVLEFSERLSAAFQGINRSLLVTGQDNTSLQDILLPGEENLYFVLQQSLDTDALLILQEDDIVLRRLVHETSQYLQSTASTVVIERLLNKSYQYSMNSIDSAIQSKRANNDRVNDATNLEAASHQMALFAVVVKDTCRELVSSSPANSLGNEFLRTLDCTEEMNDLSSSVYSNFNI</sequence>
<evidence type="ECO:0000313" key="7">
    <source>
        <dbReference type="EMBL" id="GMM58815.1"/>
    </source>
</evidence>
<dbReference type="AlphaFoldDB" id="A0AAV5S504"/>
<dbReference type="PANTHER" id="PTHR28080:SF1">
    <property type="entry name" value="PEROXISOMAL BIOGENESIS FACTOR 3"/>
    <property type="match status" value="1"/>
</dbReference>